<sequence>MTASIDWNTIDLGGETDTSITVSNGSLVVPKGLEKIDNFITEEDASDLLSGFDRQSFTWAGFEQRRKVTRFKEEDLNGGGLPSGIENLVQKFIQQTGRKPTEVAVEEYPKNQLHKLLNTDKATVSTFEASTKFNYQEEKNDYFMAILPIYASAVEYINRPKIRKPDCWDLYSEQHCSGILLEKRCLYVKTDEYLFEWRSRISTLGPDERGDQPILFVKFYFLPPENLSETEQLEDSIFGYRPSEDLLDRPDKMPPIEDILTVIVTTSPIKSNPSTELLERVFDTFPNGGDSFAYKCRKIIVCDGCRQRDAKTTKKHNNFKQAMRNGIVNDDQYENYTQFKQNLSKLCESAQQDSAFWNTSVEELDTRHGYGFALRHALQECVSTPYVIVIQHDRTFMRPTPIEATLRAMWHNHHRIKYVGMSMRSNLLYRDQFGSKYGRSYMEAMKTCILRPPELQVDGTAYGPEGANLDNMDYGGQPRLRQNLEALVETYRSSMCHADHQEWLASNPIPSAKAQLSLTPTFFWYDNVHICETAHYRDFVFHPPYKMVVRGGFVEDKLSPVIKKAVERMGLVQGHARFGCYLLDDHSGMFFTGHLDGGSYITKDKRMVFQQRSSTGSSMSEDKL</sequence>
<reference evidence="1" key="1">
    <citation type="submission" date="2023-08" db="EMBL/GenBank/DDBJ databases">
        <authorList>
            <person name="Audoor S."/>
            <person name="Bilcke G."/>
        </authorList>
    </citation>
    <scope>NUCLEOTIDE SEQUENCE</scope>
</reference>
<accession>A0AAD2PV07</accession>
<protein>
    <submittedName>
        <fullName evidence="1">Uncharacterized protein</fullName>
    </submittedName>
</protein>
<keyword evidence="2" id="KW-1185">Reference proteome</keyword>
<dbReference type="AlphaFoldDB" id="A0AAD2PV07"/>
<comment type="caution">
    <text evidence="1">The sequence shown here is derived from an EMBL/GenBank/DDBJ whole genome shotgun (WGS) entry which is preliminary data.</text>
</comment>
<organism evidence="1 2">
    <name type="scientific">Cylindrotheca closterium</name>
    <dbReference type="NCBI Taxonomy" id="2856"/>
    <lineage>
        <taxon>Eukaryota</taxon>
        <taxon>Sar</taxon>
        <taxon>Stramenopiles</taxon>
        <taxon>Ochrophyta</taxon>
        <taxon>Bacillariophyta</taxon>
        <taxon>Bacillariophyceae</taxon>
        <taxon>Bacillariophycidae</taxon>
        <taxon>Bacillariales</taxon>
        <taxon>Bacillariaceae</taxon>
        <taxon>Cylindrotheca</taxon>
    </lineage>
</organism>
<dbReference type="EMBL" id="CAKOGP040001836">
    <property type="protein sequence ID" value="CAJ1953586.1"/>
    <property type="molecule type" value="Genomic_DNA"/>
</dbReference>
<evidence type="ECO:0000313" key="2">
    <source>
        <dbReference type="Proteomes" id="UP001295423"/>
    </source>
</evidence>
<name>A0AAD2PV07_9STRA</name>
<evidence type="ECO:0000313" key="1">
    <source>
        <dbReference type="EMBL" id="CAJ1953586.1"/>
    </source>
</evidence>
<dbReference type="Proteomes" id="UP001295423">
    <property type="component" value="Unassembled WGS sequence"/>
</dbReference>
<gene>
    <name evidence="1" type="ORF">CYCCA115_LOCUS14185</name>
</gene>
<proteinExistence type="predicted"/>